<feature type="non-terminal residue" evidence="1">
    <location>
        <position position="1"/>
    </location>
</feature>
<comment type="caution">
    <text evidence="1">The sequence shown here is derived from an EMBL/GenBank/DDBJ whole genome shotgun (WGS) entry which is preliminary data.</text>
</comment>
<dbReference type="EMBL" id="JAHRIO010035727">
    <property type="protein sequence ID" value="MEQ2170121.1"/>
    <property type="molecule type" value="Genomic_DNA"/>
</dbReference>
<evidence type="ECO:0000313" key="1">
    <source>
        <dbReference type="EMBL" id="MEQ2170121.1"/>
    </source>
</evidence>
<name>A0ABV0NFG3_9TELE</name>
<protein>
    <submittedName>
        <fullName evidence="1">Uncharacterized protein</fullName>
    </submittedName>
</protein>
<reference evidence="1 2" key="1">
    <citation type="submission" date="2021-06" db="EMBL/GenBank/DDBJ databases">
        <authorList>
            <person name="Palmer J.M."/>
        </authorList>
    </citation>
    <scope>NUCLEOTIDE SEQUENCE [LARGE SCALE GENOMIC DNA]</scope>
    <source>
        <strain evidence="1 2">GA_2019</strain>
        <tissue evidence="1">Muscle</tissue>
    </source>
</reference>
<keyword evidence="2" id="KW-1185">Reference proteome</keyword>
<gene>
    <name evidence="1" type="ORF">GOODEAATRI_032018</name>
</gene>
<evidence type="ECO:0000313" key="2">
    <source>
        <dbReference type="Proteomes" id="UP001476798"/>
    </source>
</evidence>
<accession>A0ABV0NFG3</accession>
<proteinExistence type="predicted"/>
<sequence>AAAPGQIPDQNHRVAVMSVAGLKKQFHKATQLHLLPSENCADAEAGERWFAAALRQNNNSLLMSLLPQYDIPPRKPLELQLLRNAVSRCSLHPTTAGTPLMLRNQRVRLLGNPPLRPADARRDLCAL</sequence>
<organism evidence="1 2">
    <name type="scientific">Goodea atripinnis</name>
    <dbReference type="NCBI Taxonomy" id="208336"/>
    <lineage>
        <taxon>Eukaryota</taxon>
        <taxon>Metazoa</taxon>
        <taxon>Chordata</taxon>
        <taxon>Craniata</taxon>
        <taxon>Vertebrata</taxon>
        <taxon>Euteleostomi</taxon>
        <taxon>Actinopterygii</taxon>
        <taxon>Neopterygii</taxon>
        <taxon>Teleostei</taxon>
        <taxon>Neoteleostei</taxon>
        <taxon>Acanthomorphata</taxon>
        <taxon>Ovalentaria</taxon>
        <taxon>Atherinomorphae</taxon>
        <taxon>Cyprinodontiformes</taxon>
        <taxon>Goodeidae</taxon>
        <taxon>Goodea</taxon>
    </lineage>
</organism>
<dbReference type="Proteomes" id="UP001476798">
    <property type="component" value="Unassembled WGS sequence"/>
</dbReference>